<dbReference type="AlphaFoldDB" id="U6G727"/>
<feature type="region of interest" description="Disordered" evidence="1">
    <location>
        <begin position="1"/>
        <end position="106"/>
    </location>
</feature>
<gene>
    <name evidence="2" type="ORF">EPH_0033440</name>
</gene>
<keyword evidence="3" id="KW-1185">Reference proteome</keyword>
<dbReference type="VEuPathDB" id="ToxoDB:EPH_0033440"/>
<organism evidence="2 3">
    <name type="scientific">Eimeria praecox</name>
    <dbReference type="NCBI Taxonomy" id="51316"/>
    <lineage>
        <taxon>Eukaryota</taxon>
        <taxon>Sar</taxon>
        <taxon>Alveolata</taxon>
        <taxon>Apicomplexa</taxon>
        <taxon>Conoidasida</taxon>
        <taxon>Coccidia</taxon>
        <taxon>Eucoccidiorida</taxon>
        <taxon>Eimeriorina</taxon>
        <taxon>Eimeriidae</taxon>
        <taxon>Eimeria</taxon>
    </lineage>
</organism>
<proteinExistence type="predicted"/>
<protein>
    <submittedName>
        <fullName evidence="2">Uncharacterized protein</fullName>
    </submittedName>
</protein>
<reference evidence="2" key="2">
    <citation type="submission" date="2013-10" db="EMBL/GenBank/DDBJ databases">
        <authorList>
            <person name="Aslett M."/>
        </authorList>
    </citation>
    <scope>NUCLEOTIDE SEQUENCE [LARGE SCALE GENOMIC DNA]</scope>
    <source>
        <strain evidence="2">Houghton</strain>
    </source>
</reference>
<accession>U6G727</accession>
<sequence length="106" mass="12485">MKTAFPDSRRVFDNTSHQEHTKDKREKKKKKKKKKKKTLLSPSLAVDNMETPFAADTLHQLQLQQQQQQQEQQQQEQQQEEQEQEEQEQQQHQVAGRGGLRSCTEG</sequence>
<feature type="compositionally biased region" description="Basic and acidic residues" evidence="1">
    <location>
        <begin position="7"/>
        <end position="24"/>
    </location>
</feature>
<name>U6G727_9EIME</name>
<feature type="compositionally biased region" description="Low complexity" evidence="1">
    <location>
        <begin position="59"/>
        <end position="77"/>
    </location>
</feature>
<dbReference type="EMBL" id="HG690338">
    <property type="protein sequence ID" value="CDI74434.1"/>
    <property type="molecule type" value="Genomic_DNA"/>
</dbReference>
<feature type="compositionally biased region" description="Basic residues" evidence="1">
    <location>
        <begin position="25"/>
        <end position="38"/>
    </location>
</feature>
<evidence type="ECO:0000313" key="3">
    <source>
        <dbReference type="Proteomes" id="UP000018201"/>
    </source>
</evidence>
<evidence type="ECO:0000313" key="2">
    <source>
        <dbReference type="EMBL" id="CDI74434.1"/>
    </source>
</evidence>
<feature type="compositionally biased region" description="Acidic residues" evidence="1">
    <location>
        <begin position="78"/>
        <end position="88"/>
    </location>
</feature>
<reference evidence="2" key="1">
    <citation type="submission" date="2013-10" db="EMBL/GenBank/DDBJ databases">
        <title>Genomic analysis of the causative agents of coccidiosis in chickens.</title>
        <authorList>
            <person name="Reid A.J."/>
            <person name="Blake D."/>
            <person name="Billington K."/>
            <person name="Browne H."/>
            <person name="Dunn M."/>
            <person name="Hung S."/>
            <person name="Kawahara F."/>
            <person name="Miranda-Saavedra D."/>
            <person name="Mourier T."/>
            <person name="Nagra H."/>
            <person name="Otto T.D."/>
            <person name="Rawlings N."/>
            <person name="Sanchez A."/>
            <person name="Sanders M."/>
            <person name="Subramaniam C."/>
            <person name="Tay Y."/>
            <person name="Dear P."/>
            <person name="Doerig C."/>
            <person name="Gruber A."/>
            <person name="Parkinson J."/>
            <person name="Shirley M."/>
            <person name="Wan K.L."/>
            <person name="Berriman M."/>
            <person name="Tomley F."/>
            <person name="Pain A."/>
        </authorList>
    </citation>
    <scope>NUCLEOTIDE SEQUENCE [LARGE SCALE GENOMIC DNA]</scope>
    <source>
        <strain evidence="2">Houghton</strain>
    </source>
</reference>
<dbReference type="Proteomes" id="UP000018201">
    <property type="component" value="Unassembled WGS sequence"/>
</dbReference>
<evidence type="ECO:0000256" key="1">
    <source>
        <dbReference type="SAM" id="MobiDB-lite"/>
    </source>
</evidence>